<sequence>MKIKIFVFFYFIGLVFFSACQQERKLPILGEKKTKSKMIDGKEVIDTIYFQVPDFKFINQDSQWITQEDFKNKVYVVDFFFTSCPTICPIMKTQMLRLHEHFKHNPEVKILSHTIDPYHDSVAVLKDYASRLEVDTKQWNFVTGVKDEIYQIAEKGYFVAAKEDANEAGGFIHSGAFVLIDKNRRIRGYYDGTKAEKVDLLIKDIELLLKEGLKN</sequence>
<dbReference type="AlphaFoldDB" id="A0A1I2GVM6"/>
<evidence type="ECO:0000256" key="4">
    <source>
        <dbReference type="PIRSR" id="PIRSR603782-2"/>
    </source>
</evidence>
<dbReference type="OrthoDB" id="9811998at2"/>
<dbReference type="PROSITE" id="PS51257">
    <property type="entry name" value="PROKAR_LIPOPROTEIN"/>
    <property type="match status" value="1"/>
</dbReference>
<evidence type="ECO:0000313" key="7">
    <source>
        <dbReference type="Proteomes" id="UP000199513"/>
    </source>
</evidence>
<dbReference type="PROSITE" id="PS51352">
    <property type="entry name" value="THIOREDOXIN_2"/>
    <property type="match status" value="1"/>
</dbReference>
<evidence type="ECO:0000256" key="3">
    <source>
        <dbReference type="PIRSR" id="PIRSR603782-1"/>
    </source>
</evidence>
<dbReference type="Gene3D" id="3.40.30.10">
    <property type="entry name" value="Glutaredoxin"/>
    <property type="match status" value="1"/>
</dbReference>
<evidence type="ECO:0000313" key="6">
    <source>
        <dbReference type="EMBL" id="SFF20676.1"/>
    </source>
</evidence>
<feature type="disulfide bond" description="Redox-active" evidence="4">
    <location>
        <begin position="84"/>
        <end position="88"/>
    </location>
</feature>
<feature type="binding site" evidence="3">
    <location>
        <position position="173"/>
    </location>
    <ligand>
        <name>Cu cation</name>
        <dbReference type="ChEBI" id="CHEBI:23378"/>
    </ligand>
</feature>
<keyword evidence="3" id="KW-0479">Metal-binding</keyword>
<dbReference type="InterPro" id="IPR036249">
    <property type="entry name" value="Thioredoxin-like_sf"/>
</dbReference>
<evidence type="ECO:0000259" key="5">
    <source>
        <dbReference type="PROSITE" id="PS51352"/>
    </source>
</evidence>
<dbReference type="RefSeq" id="WP_091545548.1">
    <property type="nucleotide sequence ID" value="NZ_FONY01000020.1"/>
</dbReference>
<proteinExistence type="inferred from homology"/>
<dbReference type="EMBL" id="FONY01000020">
    <property type="protein sequence ID" value="SFF20676.1"/>
    <property type="molecule type" value="Genomic_DNA"/>
</dbReference>
<organism evidence="6 7">
    <name type="scientific">Thermoflexibacter ruber</name>
    <dbReference type="NCBI Taxonomy" id="1003"/>
    <lineage>
        <taxon>Bacteria</taxon>
        <taxon>Pseudomonadati</taxon>
        <taxon>Bacteroidota</taxon>
        <taxon>Cytophagia</taxon>
        <taxon>Cytophagales</taxon>
        <taxon>Thermoflexibacteraceae</taxon>
        <taxon>Thermoflexibacter</taxon>
    </lineage>
</organism>
<dbReference type="InterPro" id="IPR003782">
    <property type="entry name" value="SCO1/SenC"/>
</dbReference>
<evidence type="ECO:0000256" key="1">
    <source>
        <dbReference type="ARBA" id="ARBA00010996"/>
    </source>
</evidence>
<dbReference type="Pfam" id="PF02630">
    <property type="entry name" value="SCO1-SenC"/>
    <property type="match status" value="1"/>
</dbReference>
<dbReference type="STRING" id="1003.SAMN04488541_102018"/>
<dbReference type="GO" id="GO:0046872">
    <property type="term" value="F:metal ion binding"/>
    <property type="evidence" value="ECO:0007669"/>
    <property type="project" value="UniProtKB-KW"/>
</dbReference>
<feature type="binding site" evidence="3">
    <location>
        <position position="84"/>
    </location>
    <ligand>
        <name>Cu cation</name>
        <dbReference type="ChEBI" id="CHEBI:23378"/>
    </ligand>
</feature>
<feature type="domain" description="Thioredoxin" evidence="5">
    <location>
        <begin position="46"/>
        <end position="210"/>
    </location>
</feature>
<evidence type="ECO:0000256" key="2">
    <source>
        <dbReference type="ARBA" id="ARBA00023008"/>
    </source>
</evidence>
<reference evidence="6 7" key="1">
    <citation type="submission" date="2016-10" db="EMBL/GenBank/DDBJ databases">
        <authorList>
            <person name="de Groot N.N."/>
        </authorList>
    </citation>
    <scope>NUCLEOTIDE SEQUENCE [LARGE SCALE GENOMIC DNA]</scope>
    <source>
        <strain>GEY</strain>
        <strain evidence="7">DSM 9560</strain>
    </source>
</reference>
<protein>
    <submittedName>
        <fullName evidence="6">Protein SCO1/2</fullName>
    </submittedName>
</protein>
<dbReference type="SUPFAM" id="SSF52833">
    <property type="entry name" value="Thioredoxin-like"/>
    <property type="match status" value="1"/>
</dbReference>
<dbReference type="InterPro" id="IPR013766">
    <property type="entry name" value="Thioredoxin_domain"/>
</dbReference>
<dbReference type="PANTHER" id="PTHR12151:SF25">
    <property type="entry name" value="LINALOOL DEHYDRATASE_ISOMERASE DOMAIN-CONTAINING PROTEIN"/>
    <property type="match status" value="1"/>
</dbReference>
<keyword evidence="2 3" id="KW-0186">Copper</keyword>
<dbReference type="PANTHER" id="PTHR12151">
    <property type="entry name" value="ELECTRON TRANSPORT PROTIN SCO1/SENC FAMILY MEMBER"/>
    <property type="match status" value="1"/>
</dbReference>
<feature type="binding site" evidence="3">
    <location>
        <position position="88"/>
    </location>
    <ligand>
        <name>Cu cation</name>
        <dbReference type="ChEBI" id="CHEBI:23378"/>
    </ligand>
</feature>
<dbReference type="Proteomes" id="UP000199513">
    <property type="component" value="Unassembled WGS sequence"/>
</dbReference>
<accession>A0A1I2GVM6</accession>
<name>A0A1I2GVM6_9BACT</name>
<gene>
    <name evidence="6" type="ORF">SAMN04488541_102018</name>
</gene>
<comment type="similarity">
    <text evidence="1">Belongs to the SCO1/2 family.</text>
</comment>
<dbReference type="CDD" id="cd02968">
    <property type="entry name" value="SCO"/>
    <property type="match status" value="1"/>
</dbReference>
<keyword evidence="7" id="KW-1185">Reference proteome</keyword>
<keyword evidence="4" id="KW-1015">Disulfide bond</keyword>